<gene>
    <name evidence="2" type="ORF">GCM10025855_14900</name>
</gene>
<evidence type="ECO:0008006" key="4">
    <source>
        <dbReference type="Google" id="ProtNLM"/>
    </source>
</evidence>
<evidence type="ECO:0000313" key="2">
    <source>
        <dbReference type="EMBL" id="GMA81957.1"/>
    </source>
</evidence>
<organism evidence="2 3">
    <name type="scientific">Shewanella glacialipiscicola</name>
    <dbReference type="NCBI Taxonomy" id="614069"/>
    <lineage>
        <taxon>Bacteria</taxon>
        <taxon>Pseudomonadati</taxon>
        <taxon>Pseudomonadota</taxon>
        <taxon>Gammaproteobacteria</taxon>
        <taxon>Alteromonadales</taxon>
        <taxon>Shewanellaceae</taxon>
        <taxon>Shewanella</taxon>
    </lineage>
</organism>
<keyword evidence="3" id="KW-1185">Reference proteome</keyword>
<keyword evidence="1" id="KW-1133">Transmembrane helix</keyword>
<feature type="transmembrane region" description="Helical" evidence="1">
    <location>
        <begin position="6"/>
        <end position="27"/>
    </location>
</feature>
<dbReference type="Proteomes" id="UP001157046">
    <property type="component" value="Unassembled WGS sequence"/>
</dbReference>
<feature type="transmembrane region" description="Helical" evidence="1">
    <location>
        <begin position="39"/>
        <end position="56"/>
    </location>
</feature>
<sequence length="68" mass="7861">MEHMDINIMIMLAGLLLLHCLFALRAFNSRVNLSTNKKCFWCLLSLILGPMGYYGYHGFIPLDRILKD</sequence>
<comment type="caution">
    <text evidence="2">The sequence shown here is derived from an EMBL/GenBank/DDBJ whole genome shotgun (WGS) entry which is preliminary data.</text>
</comment>
<keyword evidence="1" id="KW-0472">Membrane</keyword>
<dbReference type="EMBL" id="BSUY01000001">
    <property type="protein sequence ID" value="GMA81957.1"/>
    <property type="molecule type" value="Genomic_DNA"/>
</dbReference>
<keyword evidence="1" id="KW-0812">Transmembrane</keyword>
<evidence type="ECO:0000256" key="1">
    <source>
        <dbReference type="SAM" id="Phobius"/>
    </source>
</evidence>
<accession>A0ABQ6J1F4</accession>
<reference evidence="3" key="1">
    <citation type="journal article" date="2019" name="Int. J. Syst. Evol. Microbiol.">
        <title>The Global Catalogue of Microorganisms (GCM) 10K type strain sequencing project: providing services to taxonomists for standard genome sequencing and annotation.</title>
        <authorList>
            <consortium name="The Broad Institute Genomics Platform"/>
            <consortium name="The Broad Institute Genome Sequencing Center for Infectious Disease"/>
            <person name="Wu L."/>
            <person name="Ma J."/>
        </authorList>
    </citation>
    <scope>NUCLEOTIDE SEQUENCE [LARGE SCALE GENOMIC DNA]</scope>
    <source>
        <strain evidence="3">NBRC 102030</strain>
    </source>
</reference>
<name>A0ABQ6J1F4_9GAMM</name>
<evidence type="ECO:0000313" key="3">
    <source>
        <dbReference type="Proteomes" id="UP001157046"/>
    </source>
</evidence>
<protein>
    <recommendedName>
        <fullName evidence="4">Cardiolipin synthase N-terminal domain-containing protein</fullName>
    </recommendedName>
</protein>
<proteinExistence type="predicted"/>